<dbReference type="AlphaFoldDB" id="A0A9N9Z6T9"/>
<keyword evidence="7" id="KW-1185">Reference proteome</keyword>
<comment type="similarity">
    <text evidence="2">Belongs to the class-II pyridoxal-phosphate-dependent aminotransferase family. BioF subfamily.</text>
</comment>
<protein>
    <recommendedName>
        <fullName evidence="5">Aminotransferase class I/classII large domain-containing protein</fullName>
    </recommendedName>
</protein>
<dbReference type="InterPro" id="IPR004839">
    <property type="entry name" value="Aminotransferase_I/II_large"/>
</dbReference>
<keyword evidence="4" id="KW-0663">Pyridoxal phosphate</keyword>
<evidence type="ECO:0000256" key="1">
    <source>
        <dbReference type="ARBA" id="ARBA00001933"/>
    </source>
</evidence>
<dbReference type="GO" id="GO:0030170">
    <property type="term" value="F:pyridoxal phosphate binding"/>
    <property type="evidence" value="ECO:0007669"/>
    <property type="project" value="InterPro"/>
</dbReference>
<dbReference type="InterPro" id="IPR015422">
    <property type="entry name" value="PyrdxlP-dep_Trfase_small"/>
</dbReference>
<dbReference type="Pfam" id="PF00155">
    <property type="entry name" value="Aminotran_1_2"/>
    <property type="match status" value="1"/>
</dbReference>
<comment type="caution">
    <text evidence="6">The sequence shown here is derived from an EMBL/GenBank/DDBJ whole genome shotgun (WGS) entry which is preliminary data.</text>
</comment>
<comment type="cofactor">
    <cofactor evidence="1">
        <name>pyridoxal 5'-phosphate</name>
        <dbReference type="ChEBI" id="CHEBI:597326"/>
    </cofactor>
</comment>
<dbReference type="GO" id="GO:0016740">
    <property type="term" value="F:transferase activity"/>
    <property type="evidence" value="ECO:0007669"/>
    <property type="project" value="UniProtKB-KW"/>
</dbReference>
<evidence type="ECO:0000313" key="6">
    <source>
        <dbReference type="EMBL" id="CAH0050430.1"/>
    </source>
</evidence>
<dbReference type="EMBL" id="CABFOC020000035">
    <property type="protein sequence ID" value="CAH0050430.1"/>
    <property type="molecule type" value="Genomic_DNA"/>
</dbReference>
<dbReference type="PANTHER" id="PTHR13693">
    <property type="entry name" value="CLASS II AMINOTRANSFERASE/8-AMINO-7-OXONONANOATE SYNTHASE"/>
    <property type="match status" value="1"/>
</dbReference>
<accession>A0A9N9Z6T9</accession>
<dbReference type="GO" id="GO:0009102">
    <property type="term" value="P:biotin biosynthetic process"/>
    <property type="evidence" value="ECO:0007669"/>
    <property type="project" value="TreeGrafter"/>
</dbReference>
<feature type="domain" description="Aminotransferase class I/classII large" evidence="5">
    <location>
        <begin position="81"/>
        <end position="457"/>
    </location>
</feature>
<reference evidence="6" key="1">
    <citation type="submission" date="2021-10" db="EMBL/GenBank/DDBJ databases">
        <authorList>
            <person name="Piombo E."/>
        </authorList>
    </citation>
    <scope>NUCLEOTIDE SEQUENCE</scope>
</reference>
<dbReference type="Proteomes" id="UP000775872">
    <property type="component" value="Unassembled WGS sequence"/>
</dbReference>
<organism evidence="6 7">
    <name type="scientific">Clonostachys solani</name>
    <dbReference type="NCBI Taxonomy" id="160281"/>
    <lineage>
        <taxon>Eukaryota</taxon>
        <taxon>Fungi</taxon>
        <taxon>Dikarya</taxon>
        <taxon>Ascomycota</taxon>
        <taxon>Pezizomycotina</taxon>
        <taxon>Sordariomycetes</taxon>
        <taxon>Hypocreomycetidae</taxon>
        <taxon>Hypocreales</taxon>
        <taxon>Bionectriaceae</taxon>
        <taxon>Clonostachys</taxon>
    </lineage>
</organism>
<dbReference type="InterPro" id="IPR015424">
    <property type="entry name" value="PyrdxlP-dep_Trfase"/>
</dbReference>
<evidence type="ECO:0000313" key="7">
    <source>
        <dbReference type="Proteomes" id="UP000775872"/>
    </source>
</evidence>
<evidence type="ECO:0000256" key="2">
    <source>
        <dbReference type="ARBA" id="ARBA00010008"/>
    </source>
</evidence>
<dbReference type="PANTHER" id="PTHR13693:SF77">
    <property type="entry name" value="8-AMINO-7-OXONONANOATE SYNTHASE"/>
    <property type="match status" value="1"/>
</dbReference>
<keyword evidence="3" id="KW-0808">Transferase</keyword>
<gene>
    <name evidence="6" type="ORF">CSOL1703_00002402</name>
</gene>
<name>A0A9N9Z6T9_9HYPO</name>
<dbReference type="InterPro" id="IPR015421">
    <property type="entry name" value="PyrdxlP-dep_Trfase_major"/>
</dbReference>
<sequence>MAPALTESPVVSPSTGNKKDISIHDFFGRARTRIIGQQVVPEATKSLPTFYRNLEEALDIRRASQSLYYIMQNHWQTSSAVNFCSNDILSLSASGALRKEFLAELAKHPDFMTGSGGSRLMDGNYPYIEQTEREIAAFHGAEECLLVGSGYEGNVAIFTAIPRPGDVIVYDALVHASTHEGIAQSLAAERIEFQHNDVQSFRDILISILESNIQVKQGRRSILVAVESVYSMDGDVCPLQELVDVSKELFGEHHENVQFVVDEAHSTGILGPQGAGLVSHLGLQKEIAVRMHTFGKAMGCSGAVIMGNKTVKTVLVNFPRSFIFTTSPAFPFVASIRAGYNLLSTGRGDAAQERVQDLATLFFDTITSHENWAKANKAGLLFVPQSKNWDDREFLTHIVTIHTRDQYMWWLYLHLLLSGYCVFPVEHPVVPVGQSRLKATFHAGNSEDDIKGLIDSIYNWIDEIVEIEDGKTDKKVTKAAGQFYSMMRQEGLSGFGMI</sequence>
<dbReference type="Gene3D" id="3.40.640.10">
    <property type="entry name" value="Type I PLP-dependent aspartate aminotransferase-like (Major domain)"/>
    <property type="match status" value="1"/>
</dbReference>
<dbReference type="InterPro" id="IPR050087">
    <property type="entry name" value="AON_synthase_class-II"/>
</dbReference>
<evidence type="ECO:0000259" key="5">
    <source>
        <dbReference type="Pfam" id="PF00155"/>
    </source>
</evidence>
<dbReference type="OrthoDB" id="2382073at2759"/>
<evidence type="ECO:0000256" key="4">
    <source>
        <dbReference type="ARBA" id="ARBA00022898"/>
    </source>
</evidence>
<dbReference type="Gene3D" id="3.90.1150.10">
    <property type="entry name" value="Aspartate Aminotransferase, domain 1"/>
    <property type="match status" value="1"/>
</dbReference>
<proteinExistence type="inferred from homology"/>
<evidence type="ECO:0000256" key="3">
    <source>
        <dbReference type="ARBA" id="ARBA00022679"/>
    </source>
</evidence>
<dbReference type="SUPFAM" id="SSF53383">
    <property type="entry name" value="PLP-dependent transferases"/>
    <property type="match status" value="1"/>
</dbReference>